<feature type="transmembrane region" description="Helical" evidence="3">
    <location>
        <begin position="6"/>
        <end position="29"/>
    </location>
</feature>
<sequence length="332" mass="38153">MVISSSTIDVVLGAMVWFIYPFAFMILTAESHPRRYQEKIQELLFYWYITETLSGRRPWMEIQHLVNPKKTSAWRMKKRVKNGSTLKIQNESKARVAATELFQNVAKPGSKFIELGDLTRFLPENDALSFLRIFGPTGEDGTTRIIFPSRLPFIVNERTGISCSSMQHFMVTKNSKKKKQMSLVLSMEDTDSIMNSMRITVFITAAIADVVAFVPVYLTLGVFGSLFYIFFVFLALRAIKHSQQWNLILESTMLFLFRHPYSVGEKCINDGVEMVVKKINFFFVTFVGLDMKEYQISSGTLRSKWRIDLFRGSSSLEKMQLILSESQGNLFP</sequence>
<dbReference type="AlphaFoldDB" id="A0A8D9D4Q2"/>
<dbReference type="Gramene" id="A06p14110.2_BraZ1">
    <property type="protein sequence ID" value="A06p14110.2_BraZ1.CDS"/>
    <property type="gene ID" value="A06g14110.2_BraZ1"/>
</dbReference>
<dbReference type="GO" id="GO:0016020">
    <property type="term" value="C:membrane"/>
    <property type="evidence" value="ECO:0007669"/>
    <property type="project" value="UniProtKB-SubCell"/>
</dbReference>
<comment type="subcellular location">
    <subcellularLocation>
        <location evidence="1">Membrane</location>
        <topology evidence="1">Multi-pass membrane protein</topology>
    </subcellularLocation>
</comment>
<evidence type="ECO:0000256" key="1">
    <source>
        <dbReference type="ARBA" id="ARBA00004141"/>
    </source>
</evidence>
<keyword evidence="3" id="KW-1133">Transmembrane helix</keyword>
<reference evidence="4 5" key="1">
    <citation type="submission" date="2021-07" db="EMBL/GenBank/DDBJ databases">
        <authorList>
            <consortium name="Genoscope - CEA"/>
            <person name="William W."/>
        </authorList>
    </citation>
    <scope>NUCLEOTIDE SEQUENCE [LARGE SCALE GENOMIC DNA]</scope>
</reference>
<evidence type="ECO:0000313" key="4">
    <source>
        <dbReference type="EMBL" id="CAG7869171.1"/>
    </source>
</evidence>
<dbReference type="PANTHER" id="PTHR31618">
    <property type="entry name" value="MECHANOSENSITIVE ION CHANNEL PROTEIN 5"/>
    <property type="match status" value="1"/>
</dbReference>
<accession>A0A8D9D4Q2</accession>
<protein>
    <submittedName>
        <fullName evidence="4">Uncharacterized protein</fullName>
    </submittedName>
</protein>
<evidence type="ECO:0000313" key="5">
    <source>
        <dbReference type="Proteomes" id="UP000694005"/>
    </source>
</evidence>
<keyword evidence="3" id="KW-0812">Transmembrane</keyword>
<feature type="transmembrane region" description="Helical" evidence="3">
    <location>
        <begin position="220"/>
        <end position="239"/>
    </location>
</feature>
<name>A0A8D9D4Q2_BRACM</name>
<dbReference type="PANTHER" id="PTHR31618:SF1">
    <property type="entry name" value="EF-HAND DOMAIN-CONTAINING PROTEIN"/>
    <property type="match status" value="1"/>
</dbReference>
<dbReference type="InterPro" id="IPR016688">
    <property type="entry name" value="MscS-like_plants/fungi"/>
</dbReference>
<evidence type="ECO:0000256" key="2">
    <source>
        <dbReference type="ARBA" id="ARBA00008017"/>
    </source>
</evidence>
<dbReference type="EMBL" id="LS974622">
    <property type="protein sequence ID" value="CAG7869171.1"/>
    <property type="molecule type" value="Genomic_DNA"/>
</dbReference>
<gene>
    <name evidence="4" type="ORF">BRAPAZ1V2_A06P14110.2</name>
</gene>
<dbReference type="Proteomes" id="UP000694005">
    <property type="component" value="Chromosome A06"/>
</dbReference>
<organism evidence="4 5">
    <name type="scientific">Brassica campestris</name>
    <name type="common">Field mustard</name>
    <dbReference type="NCBI Taxonomy" id="3711"/>
    <lineage>
        <taxon>Eukaryota</taxon>
        <taxon>Viridiplantae</taxon>
        <taxon>Streptophyta</taxon>
        <taxon>Embryophyta</taxon>
        <taxon>Tracheophyta</taxon>
        <taxon>Spermatophyta</taxon>
        <taxon>Magnoliopsida</taxon>
        <taxon>eudicotyledons</taxon>
        <taxon>Gunneridae</taxon>
        <taxon>Pentapetalae</taxon>
        <taxon>rosids</taxon>
        <taxon>malvids</taxon>
        <taxon>Brassicales</taxon>
        <taxon>Brassicaceae</taxon>
        <taxon>Brassiceae</taxon>
        <taxon>Brassica</taxon>
    </lineage>
</organism>
<evidence type="ECO:0000256" key="3">
    <source>
        <dbReference type="SAM" id="Phobius"/>
    </source>
</evidence>
<comment type="similarity">
    <text evidence="2">Belongs to the MscS (TC 1.A.23) family.</text>
</comment>
<keyword evidence="3" id="KW-0472">Membrane</keyword>
<proteinExistence type="inferred from homology"/>